<proteinExistence type="predicted"/>
<keyword evidence="5" id="KW-0539">Nucleus</keyword>
<evidence type="ECO:0000256" key="3">
    <source>
        <dbReference type="ARBA" id="ARBA00023015"/>
    </source>
</evidence>
<dbReference type="GO" id="GO:0035267">
    <property type="term" value="C:NuA4 histone acetyltransferase complex"/>
    <property type="evidence" value="ECO:0007669"/>
    <property type="project" value="TreeGrafter"/>
</dbReference>
<dbReference type="GO" id="GO:0006355">
    <property type="term" value="P:regulation of DNA-templated transcription"/>
    <property type="evidence" value="ECO:0007669"/>
    <property type="project" value="InterPro"/>
</dbReference>
<dbReference type="OrthoDB" id="124855at2759"/>
<dbReference type="Proteomes" id="UP000230233">
    <property type="component" value="Chromosome X"/>
</dbReference>
<name>A0A2G5SNP8_9PELO</name>
<dbReference type="PROSITE" id="PS51640">
    <property type="entry name" value="MRG"/>
    <property type="match status" value="1"/>
</dbReference>
<dbReference type="GO" id="GO:0005634">
    <property type="term" value="C:nucleus"/>
    <property type="evidence" value="ECO:0007669"/>
    <property type="project" value="UniProtKB-SubCell"/>
</dbReference>
<keyword evidence="9" id="KW-1185">Reference proteome</keyword>
<dbReference type="GO" id="GO:0006325">
    <property type="term" value="P:chromatin organization"/>
    <property type="evidence" value="ECO:0007669"/>
    <property type="project" value="UniProtKB-KW"/>
</dbReference>
<gene>
    <name evidence="8" type="primary">Cnig_chr_X.g23191</name>
    <name evidence="8" type="ORF">B9Z55_023191</name>
</gene>
<evidence type="ECO:0000313" key="9">
    <source>
        <dbReference type="Proteomes" id="UP000230233"/>
    </source>
</evidence>
<evidence type="ECO:0000256" key="1">
    <source>
        <dbReference type="ARBA" id="ARBA00004123"/>
    </source>
</evidence>
<evidence type="ECO:0000256" key="5">
    <source>
        <dbReference type="ARBA" id="ARBA00023242"/>
    </source>
</evidence>
<accession>A0A2G5SNP8</accession>
<feature type="domain" description="MRG" evidence="7">
    <location>
        <begin position="114"/>
        <end position="241"/>
    </location>
</feature>
<dbReference type="Gene3D" id="1.10.274.30">
    <property type="entry name" value="MRG domain"/>
    <property type="match status" value="1"/>
</dbReference>
<comment type="caution">
    <text evidence="8">The sequence shown here is derived from an EMBL/GenBank/DDBJ whole genome shotgun (WGS) entry which is preliminary data.</text>
</comment>
<dbReference type="InterPro" id="IPR038217">
    <property type="entry name" value="MRG_C_sf"/>
</dbReference>
<organism evidence="8 9">
    <name type="scientific">Caenorhabditis nigoni</name>
    <dbReference type="NCBI Taxonomy" id="1611254"/>
    <lineage>
        <taxon>Eukaryota</taxon>
        <taxon>Metazoa</taxon>
        <taxon>Ecdysozoa</taxon>
        <taxon>Nematoda</taxon>
        <taxon>Chromadorea</taxon>
        <taxon>Rhabditida</taxon>
        <taxon>Rhabditina</taxon>
        <taxon>Rhabditomorpha</taxon>
        <taxon>Rhabditoidea</taxon>
        <taxon>Rhabditidae</taxon>
        <taxon>Peloderinae</taxon>
        <taxon>Caenorhabditis</taxon>
    </lineage>
</organism>
<evidence type="ECO:0000256" key="2">
    <source>
        <dbReference type="ARBA" id="ARBA00022853"/>
    </source>
</evidence>
<dbReference type="AlphaFoldDB" id="A0A2G5SNP8"/>
<keyword evidence="4" id="KW-0804">Transcription</keyword>
<evidence type="ECO:0000256" key="6">
    <source>
        <dbReference type="SAM" id="MobiDB-lite"/>
    </source>
</evidence>
<dbReference type="InterPro" id="IPR008676">
    <property type="entry name" value="MRG"/>
</dbReference>
<reference evidence="9" key="1">
    <citation type="submission" date="2017-10" db="EMBL/GenBank/DDBJ databases">
        <title>Rapid genome shrinkage in a self-fertile nematode reveals novel sperm competition proteins.</title>
        <authorList>
            <person name="Yin D."/>
            <person name="Schwarz E.M."/>
            <person name="Thomas C.G."/>
            <person name="Felde R.L."/>
            <person name="Korf I.F."/>
            <person name="Cutter A.D."/>
            <person name="Schartner C.M."/>
            <person name="Ralston E.J."/>
            <person name="Meyer B.J."/>
            <person name="Haag E.S."/>
        </authorList>
    </citation>
    <scope>NUCLEOTIDE SEQUENCE [LARGE SCALE GENOMIC DNA]</scope>
    <source>
        <strain evidence="9">JU1422</strain>
    </source>
</reference>
<comment type="subcellular location">
    <subcellularLocation>
        <location evidence="1">Nucleus</location>
    </subcellularLocation>
</comment>
<dbReference type="Pfam" id="PF05712">
    <property type="entry name" value="MRG"/>
    <property type="match status" value="1"/>
</dbReference>
<dbReference type="EMBL" id="PDUG01000006">
    <property type="protein sequence ID" value="PIC16657.1"/>
    <property type="molecule type" value="Genomic_DNA"/>
</dbReference>
<dbReference type="PANTHER" id="PTHR10880">
    <property type="entry name" value="MORTALITY FACTOR 4-LIKE PROTEIN"/>
    <property type="match status" value="1"/>
</dbReference>
<protein>
    <recommendedName>
        <fullName evidence="7">MRG domain-containing protein</fullName>
    </recommendedName>
</protein>
<evidence type="ECO:0000259" key="7">
    <source>
        <dbReference type="Pfam" id="PF05712"/>
    </source>
</evidence>
<keyword evidence="2" id="KW-0156">Chromatin regulator</keyword>
<keyword evidence="3" id="KW-0805">Transcription regulation</keyword>
<evidence type="ECO:0000256" key="4">
    <source>
        <dbReference type="ARBA" id="ARBA00023163"/>
    </source>
</evidence>
<sequence length="259" mass="30169">MPGRKVATPLKAKNDSKPAKRTPAKQTPAKQTPAKRTPAKRPIDNDDQTPTPKRRRCLFTNPNNQPECYEDPSKIGSLAGLFLNREKIRLPGKTQLIKTVDHRMQIHDPLCTPVFPAKVPIDTIVNDFLIFKKLIRANKKATQEQMVQHAWGLSEMVRIFNEYTRSHILLAPEFKDFDKKRAKKASPSQTYGVIHLMRMISKLHEMLLPLSIYEDIKEEVPEFMKFIDSNYKKYWNREAEYPTTDKHSFERKTGIRWLE</sequence>
<dbReference type="PANTHER" id="PTHR10880:SF48">
    <property type="entry name" value="MORTALITY FACTOR 4 LIKE 2"/>
    <property type="match status" value="1"/>
</dbReference>
<dbReference type="InterPro" id="IPR026541">
    <property type="entry name" value="MRG_dom"/>
</dbReference>
<evidence type="ECO:0000313" key="8">
    <source>
        <dbReference type="EMBL" id="PIC16657.1"/>
    </source>
</evidence>
<feature type="region of interest" description="Disordered" evidence="6">
    <location>
        <begin position="1"/>
        <end position="70"/>
    </location>
</feature>